<dbReference type="Pfam" id="PF00106">
    <property type="entry name" value="adh_short"/>
    <property type="match status" value="1"/>
</dbReference>
<dbReference type="RefSeq" id="WP_090849347.1">
    <property type="nucleotide sequence ID" value="NZ_FNJU01000001.1"/>
</dbReference>
<dbReference type="InterPro" id="IPR036291">
    <property type="entry name" value="NAD(P)-bd_dom_sf"/>
</dbReference>
<dbReference type="PRINTS" id="PR00081">
    <property type="entry name" value="GDHRDH"/>
</dbReference>
<gene>
    <name evidence="3" type="ORF">SAMN05216565_101289</name>
</gene>
<dbReference type="CDD" id="cd05327">
    <property type="entry name" value="retinol-DH_like_SDR_c_like"/>
    <property type="match status" value="1"/>
</dbReference>
<sequence>MSDKVIIITGANSGLGLETAKHFVDSGNIVVMAVRNKNKGEEAKAALLKSFPEAKIDALHLDLASLTSVHQFVETFSKNYTRLDLLINNAGVMTPPYSKTEEGYELQFGSNHLGHFALTGLLLPFLEKGEQPRVVTLSSIAHRNGVIDFDNLDGTKGYKAMKFYSQSKLANLMFAKELDERLKRNGYKTISLAAHPGISATNLFRIGKESTPWYIKPLIKLIAQPAEKGVLPTIMAATDKTLVGGEYIGPDGAGNRKGNPTIETPRKNVYNKETMKKLWDLSEELTSVRYNLL</sequence>
<proteinExistence type="inferred from homology"/>
<dbReference type="Gene3D" id="3.40.50.720">
    <property type="entry name" value="NAD(P)-binding Rossmann-like Domain"/>
    <property type="match status" value="1"/>
</dbReference>
<keyword evidence="1" id="KW-0560">Oxidoreductase</keyword>
<dbReference type="AlphaFoldDB" id="A0A1H0PG02"/>
<reference evidence="4" key="1">
    <citation type="submission" date="2016-10" db="EMBL/GenBank/DDBJ databases">
        <authorList>
            <person name="Varghese N."/>
            <person name="Submissions S."/>
        </authorList>
    </citation>
    <scope>NUCLEOTIDE SEQUENCE [LARGE SCALE GENOMIC DNA]</scope>
    <source>
        <strain evidence="4">IBRC-M10078</strain>
    </source>
</reference>
<organism evidence="3 4">
    <name type="scientific">Litchfieldia salsa</name>
    <dbReference type="NCBI Taxonomy" id="930152"/>
    <lineage>
        <taxon>Bacteria</taxon>
        <taxon>Bacillati</taxon>
        <taxon>Bacillota</taxon>
        <taxon>Bacilli</taxon>
        <taxon>Bacillales</taxon>
        <taxon>Bacillaceae</taxon>
        <taxon>Litchfieldia</taxon>
    </lineage>
</organism>
<evidence type="ECO:0000313" key="4">
    <source>
        <dbReference type="Proteomes" id="UP000199159"/>
    </source>
</evidence>
<evidence type="ECO:0000256" key="1">
    <source>
        <dbReference type="ARBA" id="ARBA00023002"/>
    </source>
</evidence>
<dbReference type="SUPFAM" id="SSF51735">
    <property type="entry name" value="NAD(P)-binding Rossmann-fold domains"/>
    <property type="match status" value="1"/>
</dbReference>
<name>A0A1H0PG02_9BACI</name>
<dbReference type="NCBIfam" id="NF004513">
    <property type="entry name" value="PRK05854.1"/>
    <property type="match status" value="1"/>
</dbReference>
<protein>
    <submittedName>
        <fullName evidence="3">NAD(P)-dependent dehydrogenase, short-chain alcohol dehydrogenase family</fullName>
    </submittedName>
</protein>
<dbReference type="EMBL" id="FNJU01000001">
    <property type="protein sequence ID" value="SDP03588.1"/>
    <property type="molecule type" value="Genomic_DNA"/>
</dbReference>
<dbReference type="STRING" id="930152.SAMN05216565_101289"/>
<evidence type="ECO:0000313" key="3">
    <source>
        <dbReference type="EMBL" id="SDP03588.1"/>
    </source>
</evidence>
<dbReference type="PANTHER" id="PTHR43157:SF31">
    <property type="entry name" value="PHOSPHATIDYLINOSITOL-GLYCAN BIOSYNTHESIS CLASS F PROTEIN"/>
    <property type="match status" value="1"/>
</dbReference>
<dbReference type="PANTHER" id="PTHR43157">
    <property type="entry name" value="PHOSPHATIDYLINOSITOL-GLYCAN BIOSYNTHESIS CLASS F PROTEIN-RELATED"/>
    <property type="match status" value="1"/>
</dbReference>
<dbReference type="GO" id="GO:0016491">
    <property type="term" value="F:oxidoreductase activity"/>
    <property type="evidence" value="ECO:0007669"/>
    <property type="project" value="UniProtKB-KW"/>
</dbReference>
<dbReference type="Proteomes" id="UP000199159">
    <property type="component" value="Unassembled WGS sequence"/>
</dbReference>
<accession>A0A1H0PG02</accession>
<evidence type="ECO:0000256" key="2">
    <source>
        <dbReference type="RuleBase" id="RU000363"/>
    </source>
</evidence>
<dbReference type="PRINTS" id="PR00080">
    <property type="entry name" value="SDRFAMILY"/>
</dbReference>
<dbReference type="InterPro" id="IPR002347">
    <property type="entry name" value="SDR_fam"/>
</dbReference>
<dbReference type="NCBIfam" id="NF004846">
    <property type="entry name" value="PRK06197.1"/>
    <property type="match status" value="1"/>
</dbReference>
<comment type="similarity">
    <text evidence="2">Belongs to the short-chain dehydrogenases/reductases (SDR) family.</text>
</comment>
<keyword evidence="4" id="KW-1185">Reference proteome</keyword>
<dbReference type="OrthoDB" id="9809821at2"/>